<evidence type="ECO:0000259" key="2">
    <source>
        <dbReference type="PROSITE" id="PS51841"/>
    </source>
</evidence>
<dbReference type="SUPFAM" id="SSF82153">
    <property type="entry name" value="FAS1 domain"/>
    <property type="match status" value="1"/>
</dbReference>
<feature type="region of interest" description="Disordered" evidence="1">
    <location>
        <begin position="52"/>
        <end position="71"/>
    </location>
</feature>
<reference evidence="4" key="1">
    <citation type="submission" date="2021-01" db="EMBL/GenBank/DDBJ databases">
        <authorList>
            <person name="Corre E."/>
            <person name="Pelletier E."/>
            <person name="Niang G."/>
            <person name="Scheremetjew M."/>
            <person name="Finn R."/>
            <person name="Kale V."/>
            <person name="Holt S."/>
            <person name="Cochrane G."/>
            <person name="Meng A."/>
            <person name="Brown T."/>
            <person name="Cohen L."/>
        </authorList>
    </citation>
    <scope>NUCLEOTIDE SEQUENCE</scope>
    <source>
        <strain evidence="4">RCC856</strain>
    </source>
</reference>
<dbReference type="Gene3D" id="2.60.40.1260">
    <property type="entry name" value="Lamin Tail domain"/>
    <property type="match status" value="1"/>
</dbReference>
<dbReference type="EMBL" id="HBHU01012382">
    <property type="protein sequence ID" value="CAE0026659.1"/>
    <property type="molecule type" value="Transcribed_RNA"/>
</dbReference>
<evidence type="ECO:0000313" key="3">
    <source>
        <dbReference type="EMBL" id="CAE0026659.1"/>
    </source>
</evidence>
<evidence type="ECO:0000313" key="4">
    <source>
        <dbReference type="EMBL" id="CAE0026661.1"/>
    </source>
</evidence>
<sequence>MTNTFSRYVQQAVALMAVGAMVSAPHVSAQAPPAAAAPPAEELPQFLLDQQAAPPADSAAPKDDAATKTTTTTMKIPGWKKDRMEKAALFKETPADVVIQAVLAEPMGRQKEFIQLKNLGGQEQDLEGWKLTLNSGGEAEDEETYVFEADGGKCETKIPPLGALLLLKKDAQNPCGFKFDLGASEELVLFESGEDAEGIDSMSWGEVGRGQVLYRSSDSEYEKAPQDVEGNIVDVLRRLGGFNNLITFLDHFELDKILDGRGIRGTNTWHNKIVREMNTDVPYTLFAIKDEAWEALFKEMAGEWAPPLTAPELLEIDDALVFDIISFLMVEDAWNSRSLKLKMRDQNSMAFQTAHPERKAVLQLDESGQILLNYDCVDSPSPDEFGCAIQKGWGKCQEDWMNDNGFFSGRPLGYCEYECEKCYCDPMDNNCAKTVVADVTASRGKKGVVHVIDRLIEAPPIIVKPEPVEGGAAPQQPIKKSKSSTSRKDKEKEEKKSSSSSSGGSSRRTYGYQSPWWG</sequence>
<dbReference type="InterPro" id="IPR036415">
    <property type="entry name" value="Lamin_tail_dom_sf"/>
</dbReference>
<feature type="compositionally biased region" description="Basic and acidic residues" evidence="1">
    <location>
        <begin position="486"/>
        <end position="497"/>
    </location>
</feature>
<dbReference type="InterPro" id="IPR036378">
    <property type="entry name" value="FAS1_dom_sf"/>
</dbReference>
<feature type="domain" description="LTD" evidence="2">
    <location>
        <begin position="92"/>
        <end position="206"/>
    </location>
</feature>
<evidence type="ECO:0000256" key="1">
    <source>
        <dbReference type="SAM" id="MobiDB-lite"/>
    </source>
</evidence>
<name>A0A7S2Z7Y6_9CHLO</name>
<dbReference type="PROSITE" id="PS51841">
    <property type="entry name" value="LTD"/>
    <property type="match status" value="1"/>
</dbReference>
<feature type="region of interest" description="Disordered" evidence="1">
    <location>
        <begin position="465"/>
        <end position="518"/>
    </location>
</feature>
<dbReference type="Pfam" id="PF00932">
    <property type="entry name" value="LTD"/>
    <property type="match status" value="1"/>
</dbReference>
<dbReference type="Gene3D" id="2.30.180.10">
    <property type="entry name" value="FAS1 domain"/>
    <property type="match status" value="1"/>
</dbReference>
<gene>
    <name evidence="3" type="ORF">CLAU1311_LOCUS8083</name>
    <name evidence="4" type="ORF">CLAU1311_LOCUS8084</name>
</gene>
<feature type="compositionally biased region" description="Low complexity" evidence="1">
    <location>
        <begin position="498"/>
        <end position="509"/>
    </location>
</feature>
<accession>A0A7S2Z7Y6</accession>
<dbReference type="SUPFAM" id="SSF74853">
    <property type="entry name" value="Lamin A/C globular tail domain"/>
    <property type="match status" value="1"/>
</dbReference>
<protein>
    <recommendedName>
        <fullName evidence="2">LTD domain-containing protein</fullName>
    </recommendedName>
</protein>
<dbReference type="AlphaFoldDB" id="A0A7S2Z7Y6"/>
<organism evidence="4">
    <name type="scientific">Chloropicon laureae</name>
    <dbReference type="NCBI Taxonomy" id="464258"/>
    <lineage>
        <taxon>Eukaryota</taxon>
        <taxon>Viridiplantae</taxon>
        <taxon>Chlorophyta</taxon>
        <taxon>Chloropicophyceae</taxon>
        <taxon>Chloropicales</taxon>
        <taxon>Chloropicaceae</taxon>
        <taxon>Chloropicon</taxon>
    </lineage>
</organism>
<dbReference type="InterPro" id="IPR001322">
    <property type="entry name" value="Lamin_tail_dom"/>
</dbReference>
<proteinExistence type="predicted"/>
<dbReference type="EMBL" id="HBHU01012383">
    <property type="protein sequence ID" value="CAE0026661.1"/>
    <property type="molecule type" value="Transcribed_RNA"/>
</dbReference>